<dbReference type="RefSeq" id="YP_009609789.1">
    <property type="nucleotide sequence ID" value="NC_041997.1"/>
</dbReference>
<evidence type="ECO:0000313" key="2">
    <source>
        <dbReference type="Proteomes" id="UP000224101"/>
    </source>
</evidence>
<dbReference type="Proteomes" id="UP000224101">
    <property type="component" value="Segment"/>
</dbReference>
<sequence>MAVRRPLVLANGDVTELPSSDYLFGTREKLSAARTYYVRTDGNDSNTGLANTSAAAFLTMQKAVDTAAGLDLGTYDVTIRATGTFNETIFLRRLNTAGGRVNVRGDATNMTGFVLSPSTGSCVNTGNGFTGQYDFSYMKFAGLGGGIRGTAGGGGTITFSNVDWGQMNSEHIAAPQGCLVMATGPYQISGGAYAHAAAYDSAQLRIQNVTVTIINAPTFVAGFALGTRGGVILITGTTFTGSALGKKFDANQGGGILTFSGVNYLPGDTPGSVVSPGWYDQLSSDGILDRNRIINGKCEVANAVTSFANQTIGTGGVPVEMFVFIGSGSSAAQVTVSQQVDAPYGFRNSIRLLVTTAQPSTGTTDTSGIQTRIEGYNVSDLVGQTFTLSFWVKSPRVGTHSVGLYNSGFDRSYVAPYTVNAANTWEQKQIVVEGGLPSSGTWDFANGMGLAVRWNTTCGTQYQTSSSNTWVSGLYLGAPGQVNCLDTVNNIFALTGMQLRKGAGTLPYDHTPYVQELIQCRRYYQEYWGTSNGAFSFAGRGSPGGGNGIFFGMSLPVEMRVPPTATIVGTFVTGNCSQPVINAVSKNFISMVGNAATAGDAYYASQSSSVGFTLNARLQ</sequence>
<protein>
    <submittedName>
        <fullName evidence="1">Uncharacterized protein</fullName>
    </submittedName>
</protein>
<proteinExistence type="predicted"/>
<organism evidence="1 2">
    <name type="scientific">Acidovorax phage ACP17</name>
    <dbReference type="NCBI Taxonomy" id="2010329"/>
    <lineage>
        <taxon>Viruses</taxon>
        <taxon>Duplodnaviria</taxon>
        <taxon>Heunggongvirae</taxon>
        <taxon>Uroviricota</taxon>
        <taxon>Caudoviricetes</taxon>
        <taxon>Busanvirus</taxon>
        <taxon>Busanvirus ACP17</taxon>
    </lineage>
</organism>
<accession>A0A218M356</accession>
<name>A0A218M356_9CAUD</name>
<reference evidence="1 2" key="1">
    <citation type="submission" date="2017-08" db="EMBL/GenBank/DDBJ databases">
        <title>Characterization and complete genome sequence of novel bacteriophage infecting the causal agent of bacterial fruit blotch, Acidovorax citrulli.</title>
        <authorList>
            <person name="Midani A.R."/>
            <person name="Park S.-H."/>
            <person name="Choi T.-J."/>
        </authorList>
    </citation>
    <scope>NUCLEOTIDE SEQUENCE [LARGE SCALE GENOMIC DNA]</scope>
</reference>
<dbReference type="EMBL" id="KY979132">
    <property type="protein sequence ID" value="ASD50471.1"/>
    <property type="molecule type" value="Genomic_DNA"/>
</dbReference>
<dbReference type="GeneID" id="40085874"/>
<evidence type="ECO:0000313" key="1">
    <source>
        <dbReference type="EMBL" id="ASD50471.1"/>
    </source>
</evidence>
<keyword evidence="2" id="KW-1185">Reference proteome</keyword>
<dbReference type="OrthoDB" id="26302at10239"/>
<dbReference type="KEGG" id="vg:40085874"/>